<evidence type="ECO:0000313" key="9">
    <source>
        <dbReference type="EMBL" id="RAQ30464.1"/>
    </source>
</evidence>
<dbReference type="GO" id="GO:0008270">
    <property type="term" value="F:zinc ion binding"/>
    <property type="evidence" value="ECO:0007669"/>
    <property type="project" value="InterPro"/>
</dbReference>
<dbReference type="SUPFAM" id="SSF55031">
    <property type="entry name" value="Bacterial exopeptidase dimerisation domain"/>
    <property type="match status" value="1"/>
</dbReference>
<accession>A0A328UKH7</accession>
<comment type="similarity">
    <text evidence="2">Belongs to the peptidase M20A family.</text>
</comment>
<evidence type="ECO:0000256" key="3">
    <source>
        <dbReference type="ARBA" id="ARBA00022670"/>
    </source>
</evidence>
<dbReference type="InterPro" id="IPR050072">
    <property type="entry name" value="Peptidase_M20A"/>
</dbReference>
<evidence type="ECO:0000256" key="8">
    <source>
        <dbReference type="ARBA" id="ARBA00023049"/>
    </source>
</evidence>
<dbReference type="AlphaFoldDB" id="A0A328UKH7"/>
<keyword evidence="3" id="KW-0645">Protease</keyword>
<evidence type="ECO:0000256" key="6">
    <source>
        <dbReference type="ARBA" id="ARBA00022833"/>
    </source>
</evidence>
<evidence type="ECO:0000256" key="5">
    <source>
        <dbReference type="ARBA" id="ARBA00022801"/>
    </source>
</evidence>
<comment type="caution">
    <text evidence="9">The sequence shown here is derived from an EMBL/GenBank/DDBJ whole genome shotgun (WGS) entry which is preliminary data.</text>
</comment>
<evidence type="ECO:0000256" key="2">
    <source>
        <dbReference type="ARBA" id="ARBA00006247"/>
    </source>
</evidence>
<keyword evidence="4" id="KW-0479">Metal-binding</keyword>
<evidence type="ECO:0000256" key="7">
    <source>
        <dbReference type="ARBA" id="ARBA00022997"/>
    </source>
</evidence>
<dbReference type="Pfam" id="PF01546">
    <property type="entry name" value="Peptidase_M20"/>
    <property type="match status" value="1"/>
</dbReference>
<dbReference type="GO" id="GO:0006526">
    <property type="term" value="P:L-arginine biosynthetic process"/>
    <property type="evidence" value="ECO:0007669"/>
    <property type="project" value="TreeGrafter"/>
</dbReference>
<keyword evidence="8" id="KW-0482">Metalloprotease</keyword>
<keyword evidence="6" id="KW-0862">Zinc</keyword>
<dbReference type="Proteomes" id="UP000249377">
    <property type="component" value="Unassembled WGS sequence"/>
</dbReference>
<sequence length="459" mass="49746">MSFGSKILKYREEMLRDLARLVAIPSVRSEAREGMPFGENSARALQTILAMADEMGLKTKNVANYAGHAEYGEGRENAAVLAHVDVVPAGEGWKTDPYVMTVRDGLCYGRGTADDKGAAIAALYGLKVLQEEKVQTKRRIRAIFGAGEETASEDMARYFEVEPLPEMGFTPDAEYGICNREKGILRMDLTGRLGESGVIVSLRGGTVCNAVPAFADAELRCSAGQFQALRQAAEQAEGDFTFTQADFGGHVHSVGIASHAATPQEGVNAVVRLLRLLGQVFTERELGALASFVNRAIGLELDGESLGVKVCDRESGTITVNLGVCHISENENRVCLDMRYPVTADGGQLARTIQEHAGRFGVAATVEGHSKPLYLPEHSPLISILKESYRAVTGEEAGIYAMGGGTYARSLQSRGVAFGLLFPDEPDRRIHNTGEHIEIEKFMLHAQVCLEAMYRMAVE</sequence>
<reference evidence="9 10" key="1">
    <citation type="submission" date="2018-06" db="EMBL/GenBank/DDBJ databases">
        <title>Noncontiguous genome sequence of Ruminococcaceae bacterium ASD2818.</title>
        <authorList>
            <person name="Chaplin A.V."/>
            <person name="Sokolova S.R."/>
            <person name="Kochetkova T.O."/>
            <person name="Goltsov A.Y."/>
            <person name="Trofimov D.Y."/>
            <person name="Efimov B.A."/>
        </authorList>
    </citation>
    <scope>NUCLEOTIDE SEQUENCE [LARGE SCALE GENOMIC DNA]</scope>
    <source>
        <strain evidence="9 10">ASD2818</strain>
    </source>
</reference>
<name>A0A328UKH7_9FIRM</name>
<dbReference type="EMBL" id="QLYR01000001">
    <property type="protein sequence ID" value="RAQ30464.1"/>
    <property type="molecule type" value="Genomic_DNA"/>
</dbReference>
<dbReference type="Gene3D" id="3.40.630.10">
    <property type="entry name" value="Zn peptidases"/>
    <property type="match status" value="1"/>
</dbReference>
<keyword evidence="10" id="KW-1185">Reference proteome</keyword>
<organism evidence="9 10">
    <name type="scientific">Hydrogeniiclostridium mannosilyticum</name>
    <dbReference type="NCBI Taxonomy" id="2764322"/>
    <lineage>
        <taxon>Bacteria</taxon>
        <taxon>Bacillati</taxon>
        <taxon>Bacillota</taxon>
        <taxon>Clostridia</taxon>
        <taxon>Eubacteriales</taxon>
        <taxon>Acutalibacteraceae</taxon>
        <taxon>Hydrogeniiclostridium</taxon>
    </lineage>
</organism>
<evidence type="ECO:0000256" key="1">
    <source>
        <dbReference type="ARBA" id="ARBA00001947"/>
    </source>
</evidence>
<dbReference type="GO" id="GO:0008237">
    <property type="term" value="F:metallopeptidase activity"/>
    <property type="evidence" value="ECO:0007669"/>
    <property type="project" value="UniProtKB-KW"/>
</dbReference>
<dbReference type="GO" id="GO:0016805">
    <property type="term" value="F:dipeptidase activity"/>
    <property type="evidence" value="ECO:0007669"/>
    <property type="project" value="UniProtKB-KW"/>
</dbReference>
<evidence type="ECO:0000256" key="4">
    <source>
        <dbReference type="ARBA" id="ARBA00022723"/>
    </source>
</evidence>
<dbReference type="Gene3D" id="3.30.70.360">
    <property type="match status" value="2"/>
</dbReference>
<gene>
    <name evidence="9" type="ORF">DPQ25_02895</name>
</gene>
<dbReference type="NCBIfam" id="TIGR01887">
    <property type="entry name" value="dipeptidaselike"/>
    <property type="match status" value="1"/>
</dbReference>
<keyword evidence="7" id="KW-0224">Dipeptidase</keyword>
<dbReference type="GO" id="GO:0006508">
    <property type="term" value="P:proteolysis"/>
    <property type="evidence" value="ECO:0007669"/>
    <property type="project" value="UniProtKB-KW"/>
</dbReference>
<comment type="cofactor">
    <cofactor evidence="1">
        <name>Zn(2+)</name>
        <dbReference type="ChEBI" id="CHEBI:29105"/>
    </cofactor>
</comment>
<evidence type="ECO:0000313" key="10">
    <source>
        <dbReference type="Proteomes" id="UP000249377"/>
    </source>
</evidence>
<evidence type="ECO:0008006" key="11">
    <source>
        <dbReference type="Google" id="ProtNLM"/>
    </source>
</evidence>
<dbReference type="InterPro" id="IPR002933">
    <property type="entry name" value="Peptidase_M20"/>
</dbReference>
<dbReference type="InterPro" id="IPR036264">
    <property type="entry name" value="Bact_exopeptidase_dim_dom"/>
</dbReference>
<dbReference type="PANTHER" id="PTHR43808:SF31">
    <property type="entry name" value="N-ACETYL-L-CITRULLINE DEACETYLASE"/>
    <property type="match status" value="1"/>
</dbReference>
<dbReference type="RefSeq" id="WP_112331661.1">
    <property type="nucleotide sequence ID" value="NZ_QLYR01000001.1"/>
</dbReference>
<protein>
    <recommendedName>
        <fullName evidence="11">Dipeptidase PepV</fullName>
    </recommendedName>
</protein>
<dbReference type="SUPFAM" id="SSF53187">
    <property type="entry name" value="Zn-dependent exopeptidases"/>
    <property type="match status" value="1"/>
</dbReference>
<dbReference type="GO" id="GO:0008777">
    <property type="term" value="F:acetylornithine deacetylase activity"/>
    <property type="evidence" value="ECO:0007669"/>
    <property type="project" value="TreeGrafter"/>
</dbReference>
<keyword evidence="5" id="KW-0378">Hydrolase</keyword>
<dbReference type="InterPro" id="IPR010964">
    <property type="entry name" value="M20A_pepV-rel"/>
</dbReference>
<proteinExistence type="inferred from homology"/>
<dbReference type="PANTHER" id="PTHR43808">
    <property type="entry name" value="ACETYLORNITHINE DEACETYLASE"/>
    <property type="match status" value="1"/>
</dbReference>